<evidence type="ECO:0000259" key="1">
    <source>
        <dbReference type="Pfam" id="PF20211"/>
    </source>
</evidence>
<dbReference type="Pfam" id="PF20211">
    <property type="entry name" value="DUF6571"/>
    <property type="match status" value="2"/>
</dbReference>
<accession>A0ABV3EUT5</accession>
<comment type="caution">
    <text evidence="2">The sequence shown here is derived from an EMBL/GenBank/DDBJ whole genome shotgun (WGS) entry which is preliminary data.</text>
</comment>
<dbReference type="Proteomes" id="UP001551584">
    <property type="component" value="Unassembled WGS sequence"/>
</dbReference>
<sequence length="764" mass="83286">MDLSALRHANFSKLDDAVEEWRLVAKNLEILAKDAEDGLHKTSLKANWSGENRQITKEFIGKTAGEFQDAHTQATSIHNILKDTTGELKSYHRQLNEALGRGLKKNLTVMDTGDGGFTVTMNVHPDRAAKGHTPPEHDASDVTALRDEIQGILSKATESDNSARKVLVALADQSRLGFSDAKYSDRDSAADAMRDAEELAALAKQKPEDLSPEEFDRLNAGLKEHAGDPLFAETFATTLGPKGVLEFWSGVNDRLGTGEHLFRAREDRFDDLQKNLSLTLAGATQSDSPAMADWQTKMIALGDKPVRDGYSPLGFQVMSNLMRAGDFDDSFLTRYGTSLMETERSRSYNGDYAERAWGGRTHWDPWLNHMGEDSGDDPLTGYLKALSNSPDAATSFFNQEFINKNEENNPFEKEVDGKKVSVSLSNFEYLFEERDWPPEYGPEDDKVHIGKNNLALALEAATTGHPAGEMPTLDTPVHNAEQARLFEAITASISEDPERLTGRDYMSDSIGQIASEYLPDLNRAMTDDDDKDTDRLFPIAGDAAKVNHMDATRLLFTLGQNPEAYSAVEVGQKIYMGNLMEYHLNPDLPEALRYSRDPQFVVEQVAKGSGEVSGTLAQGRAEEVAGKAEEKDKAYEASVAQRKAVISGVVGTAAGVGASFIASPVAGAAVSGVVGGATSVILEGIFADAEGKAKEEAGLVMGEHWESGKDNNSKYTELAAETAARNYRLDLPDVGEWARDGAREGFTDSGVNVHEMAADLKTDI</sequence>
<keyword evidence="3" id="KW-1185">Reference proteome</keyword>
<feature type="domain" description="DUF6571" evidence="1">
    <location>
        <begin position="139"/>
        <end position="285"/>
    </location>
</feature>
<protein>
    <submittedName>
        <fullName evidence="2">DUF6571 family protein</fullName>
    </submittedName>
</protein>
<name>A0ABV3EUT5_9ACTN</name>
<proteinExistence type="predicted"/>
<dbReference type="EMBL" id="JBEZNA010000061">
    <property type="protein sequence ID" value="MEU9579977.1"/>
    <property type="molecule type" value="Genomic_DNA"/>
</dbReference>
<dbReference type="RefSeq" id="WP_359275332.1">
    <property type="nucleotide sequence ID" value="NZ_JBEZNA010000061.1"/>
</dbReference>
<gene>
    <name evidence="2" type="ORF">AB0D95_22345</name>
</gene>
<evidence type="ECO:0000313" key="3">
    <source>
        <dbReference type="Proteomes" id="UP001551584"/>
    </source>
</evidence>
<feature type="domain" description="DUF6571" evidence="1">
    <location>
        <begin position="324"/>
        <end position="686"/>
    </location>
</feature>
<dbReference type="InterPro" id="IPR046701">
    <property type="entry name" value="DUF6571"/>
</dbReference>
<reference evidence="2 3" key="1">
    <citation type="submission" date="2024-06" db="EMBL/GenBank/DDBJ databases">
        <title>The Natural Products Discovery Center: Release of the First 8490 Sequenced Strains for Exploring Actinobacteria Biosynthetic Diversity.</title>
        <authorList>
            <person name="Kalkreuter E."/>
            <person name="Kautsar S.A."/>
            <person name="Yang D."/>
            <person name="Bader C.D."/>
            <person name="Teijaro C.N."/>
            <person name="Fluegel L."/>
            <person name="Davis C.M."/>
            <person name="Simpson J.R."/>
            <person name="Lauterbach L."/>
            <person name="Steele A.D."/>
            <person name="Gui C."/>
            <person name="Meng S."/>
            <person name="Li G."/>
            <person name="Viehrig K."/>
            <person name="Ye F."/>
            <person name="Su P."/>
            <person name="Kiefer A.F."/>
            <person name="Nichols A."/>
            <person name="Cepeda A.J."/>
            <person name="Yan W."/>
            <person name="Fan B."/>
            <person name="Jiang Y."/>
            <person name="Adhikari A."/>
            <person name="Zheng C.-J."/>
            <person name="Schuster L."/>
            <person name="Cowan T.M."/>
            <person name="Smanski M.J."/>
            <person name="Chevrette M.G."/>
            <person name="De Carvalho L.P.S."/>
            <person name="Shen B."/>
        </authorList>
    </citation>
    <scope>NUCLEOTIDE SEQUENCE [LARGE SCALE GENOMIC DNA]</scope>
    <source>
        <strain evidence="2 3">NPDC048117</strain>
    </source>
</reference>
<organism evidence="2 3">
    <name type="scientific">Streptomyces chilikensis</name>
    <dbReference type="NCBI Taxonomy" id="1194079"/>
    <lineage>
        <taxon>Bacteria</taxon>
        <taxon>Bacillati</taxon>
        <taxon>Actinomycetota</taxon>
        <taxon>Actinomycetes</taxon>
        <taxon>Kitasatosporales</taxon>
        <taxon>Streptomycetaceae</taxon>
        <taxon>Streptomyces</taxon>
    </lineage>
</organism>
<evidence type="ECO:0000313" key="2">
    <source>
        <dbReference type="EMBL" id="MEU9579977.1"/>
    </source>
</evidence>